<dbReference type="AlphaFoldDB" id="A0A0E9N120"/>
<proteinExistence type="predicted"/>
<organism evidence="1 2">
    <name type="scientific">Flavihumibacter petaseus NBRC 106054</name>
    <dbReference type="NCBI Taxonomy" id="1220578"/>
    <lineage>
        <taxon>Bacteria</taxon>
        <taxon>Pseudomonadati</taxon>
        <taxon>Bacteroidota</taxon>
        <taxon>Chitinophagia</taxon>
        <taxon>Chitinophagales</taxon>
        <taxon>Chitinophagaceae</taxon>
        <taxon>Flavihumibacter</taxon>
    </lineage>
</organism>
<evidence type="ECO:0000313" key="2">
    <source>
        <dbReference type="Proteomes" id="UP000033121"/>
    </source>
</evidence>
<dbReference type="Proteomes" id="UP000033121">
    <property type="component" value="Unassembled WGS sequence"/>
</dbReference>
<protein>
    <submittedName>
        <fullName evidence="1">Uncharacterized protein</fullName>
    </submittedName>
</protein>
<sequence>MNRNQYSANFTQNNKKQMAVYSDTGELLWTGEKVTNADIPASFSSSMKQGNYTTNDISDVYRVSRNGQTQYYITLSGTPTRRYMYDNNGKLINE</sequence>
<comment type="caution">
    <text evidence="1">The sequence shown here is derived from an EMBL/GenBank/DDBJ whole genome shotgun (WGS) entry which is preliminary data.</text>
</comment>
<name>A0A0E9N120_9BACT</name>
<accession>A0A0E9N120</accession>
<keyword evidence="2" id="KW-1185">Reference proteome</keyword>
<gene>
    <name evidence="1" type="ORF">FPE01S_02_06540</name>
</gene>
<evidence type="ECO:0000313" key="1">
    <source>
        <dbReference type="EMBL" id="GAO43549.1"/>
    </source>
</evidence>
<dbReference type="Gene3D" id="3.10.450.360">
    <property type="match status" value="1"/>
</dbReference>
<reference evidence="1 2" key="1">
    <citation type="submission" date="2015-04" db="EMBL/GenBank/DDBJ databases">
        <title>Whole genome shotgun sequence of Flavihumibacter petaseus NBRC 106054.</title>
        <authorList>
            <person name="Miyazawa S."/>
            <person name="Hosoyama A."/>
            <person name="Hashimoto M."/>
            <person name="Noguchi M."/>
            <person name="Tsuchikane K."/>
            <person name="Ohji S."/>
            <person name="Yamazoe A."/>
            <person name="Ichikawa N."/>
            <person name="Kimura A."/>
            <person name="Fujita N."/>
        </authorList>
    </citation>
    <scope>NUCLEOTIDE SEQUENCE [LARGE SCALE GENOMIC DNA]</scope>
    <source>
        <strain evidence="1 2">NBRC 106054</strain>
    </source>
</reference>
<dbReference type="EMBL" id="BBWV01000002">
    <property type="protein sequence ID" value="GAO43549.1"/>
    <property type="molecule type" value="Genomic_DNA"/>
</dbReference>